<dbReference type="Proteomes" id="UP000008021">
    <property type="component" value="Chromosome 7"/>
</dbReference>
<dbReference type="CDD" id="cd00086">
    <property type="entry name" value="homeodomain"/>
    <property type="match status" value="1"/>
</dbReference>
<evidence type="ECO:0000256" key="1">
    <source>
        <dbReference type="ARBA" id="ARBA00004123"/>
    </source>
</evidence>
<dbReference type="InterPro" id="IPR009057">
    <property type="entry name" value="Homeodomain-like_sf"/>
</dbReference>
<dbReference type="Pfam" id="PF00046">
    <property type="entry name" value="Homeodomain"/>
    <property type="match status" value="1"/>
</dbReference>
<keyword evidence="3 4" id="KW-0238">DNA-binding</keyword>
<dbReference type="PANTHER" id="PTHR36968">
    <property type="entry name" value="HOMEOBOX-DDT DOMAIN PROTEIN RLT2"/>
    <property type="match status" value="1"/>
</dbReference>
<dbReference type="FunFam" id="1.10.10.60:FF:000505">
    <property type="entry name" value="Homeodomain-like transcriptional regulator"/>
    <property type="match status" value="1"/>
</dbReference>
<feature type="compositionally biased region" description="Polar residues" evidence="5">
    <location>
        <begin position="821"/>
        <end position="832"/>
    </location>
</feature>
<dbReference type="EnsemblPlants" id="OMERI07G18770.2">
    <property type="protein sequence ID" value="OMERI07G18770.2"/>
    <property type="gene ID" value="OMERI07G18770"/>
</dbReference>
<dbReference type="InterPro" id="IPR044977">
    <property type="entry name" value="RLT1-3"/>
</dbReference>
<feature type="DNA-binding region" description="Homeobox" evidence="3">
    <location>
        <begin position="16"/>
        <end position="75"/>
    </location>
</feature>
<dbReference type="GO" id="GO:0003677">
    <property type="term" value="F:DNA binding"/>
    <property type="evidence" value="ECO:0007669"/>
    <property type="project" value="UniProtKB-UniRule"/>
</dbReference>
<feature type="region of interest" description="Disordered" evidence="5">
    <location>
        <begin position="73"/>
        <end position="109"/>
    </location>
</feature>
<protein>
    <recommendedName>
        <fullName evidence="6">Homeobox domain-containing protein</fullName>
    </recommendedName>
</protein>
<dbReference type="GO" id="GO:0006357">
    <property type="term" value="P:regulation of transcription by RNA polymerase II"/>
    <property type="evidence" value="ECO:0007669"/>
    <property type="project" value="InterPro"/>
</dbReference>
<reference evidence="7" key="2">
    <citation type="submission" date="2018-05" db="EMBL/GenBank/DDBJ databases">
        <title>OmerRS3 (Oryza meridionalis Reference Sequence Version 3).</title>
        <authorList>
            <person name="Zhang J."/>
            <person name="Kudrna D."/>
            <person name="Lee S."/>
            <person name="Talag J."/>
            <person name="Welchert J."/>
            <person name="Wing R.A."/>
        </authorList>
    </citation>
    <scope>NUCLEOTIDE SEQUENCE [LARGE SCALE GENOMIC DNA]</scope>
    <source>
        <strain evidence="7">cv. OR44</strain>
    </source>
</reference>
<dbReference type="GO" id="GO:0005634">
    <property type="term" value="C:nucleus"/>
    <property type="evidence" value="ECO:0007669"/>
    <property type="project" value="UniProtKB-SubCell"/>
</dbReference>
<keyword evidence="2 3" id="KW-0539">Nucleus</keyword>
<dbReference type="SMART" id="SM00389">
    <property type="entry name" value="HOX"/>
    <property type="match status" value="1"/>
</dbReference>
<feature type="compositionally biased region" description="Low complexity" evidence="5">
    <location>
        <begin position="87"/>
        <end position="108"/>
    </location>
</feature>
<dbReference type="InterPro" id="IPR028941">
    <property type="entry name" value="WHIM2_dom"/>
</dbReference>
<dbReference type="STRING" id="40149.A0A0E0EEF8"/>
<reference evidence="7" key="1">
    <citation type="submission" date="2015-04" db="UniProtKB">
        <authorList>
            <consortium name="EnsemblPlants"/>
        </authorList>
    </citation>
    <scope>IDENTIFICATION</scope>
</reference>
<evidence type="ECO:0000256" key="4">
    <source>
        <dbReference type="RuleBase" id="RU000682"/>
    </source>
</evidence>
<feature type="region of interest" description="Disordered" evidence="5">
    <location>
        <begin position="539"/>
        <end position="590"/>
    </location>
</feature>
<evidence type="ECO:0000313" key="8">
    <source>
        <dbReference type="Proteomes" id="UP000008021"/>
    </source>
</evidence>
<dbReference type="Gramene" id="OMERI07G18770.2">
    <property type="protein sequence ID" value="OMERI07G18770.2"/>
    <property type="gene ID" value="OMERI07G18770"/>
</dbReference>
<dbReference type="InterPro" id="IPR028942">
    <property type="entry name" value="WHIM1_dom"/>
</dbReference>
<feature type="compositionally biased region" description="Basic and acidic residues" evidence="5">
    <location>
        <begin position="568"/>
        <end position="578"/>
    </location>
</feature>
<feature type="region of interest" description="Disordered" evidence="5">
    <location>
        <begin position="1"/>
        <end position="23"/>
    </location>
</feature>
<dbReference type="AlphaFoldDB" id="A0A0E0EEF8"/>
<dbReference type="PANTHER" id="PTHR36968:SF8">
    <property type="entry name" value="HOMEOBOX-DDT DOMAIN PROTEIN RLT3 ISOFORM X1"/>
    <property type="match status" value="1"/>
</dbReference>
<evidence type="ECO:0000313" key="7">
    <source>
        <dbReference type="EnsemblPlants" id="OMERI07G18770.2"/>
    </source>
</evidence>
<comment type="subcellular location">
    <subcellularLocation>
        <location evidence="1 3 4">Nucleus</location>
    </subcellularLocation>
</comment>
<evidence type="ECO:0000256" key="3">
    <source>
        <dbReference type="PROSITE-ProRule" id="PRU00108"/>
    </source>
</evidence>
<dbReference type="Pfam" id="PF15613">
    <property type="entry name" value="WSD"/>
    <property type="match status" value="1"/>
</dbReference>
<dbReference type="Gene3D" id="1.10.10.60">
    <property type="entry name" value="Homeodomain-like"/>
    <property type="match status" value="1"/>
</dbReference>
<sequence length="1099" mass="124146">MAAVRKMAANGLAAKRENTGTKKSPLQIQMLERFYSEIQYPQSEDIAEYATSVDLTYNQVRIWFKERRRKERRETESLGAHMEKQLSARSNGFRCSSSSSRSSTFSRSTMYRNVSLRPEDDRYVDKGMSFTGDKHTLRSQVLFPKDYILRKVFRKDGPPLGSEFDPLPHSAPGHLRDTTDDHFYQNQRVIKKRKIVEPTTQRSSLPCGDSGPVRKHGAGKGLMTVWHAMYSHSSKIQDGSNFIDETGCLRSLRPLDDCGRTEDCDDGKLIQVPCSRVTAPKKHPPMECHLSVDESQSPVLQANQVTLVDDEELELRELQAGPNPLRCSAHLSSSGRHGCPLCKDLLSRFPPSSVKMKQPFSTRPWGSSPEMVKKLFQVVRFIYNRFGYMDVHPFTFDELAQAFHDKVREQEFDMNFWIKSLNSLTWVEILRQVLVASGFGSKHHMLNRDFFNKEKNQMVKYGLRPRTLKGELFALLSKKGSGGLKVSELAKSPEIVDLNISSTEIEQLIYSTLSSDITLFEKIAPSAYRLRVDPRIKGKEDFGSDTEDSGSVDDHSDASSGADESDDSHEMSFSEHEHRILRRKRKNGHENVNRCSEIDESYSGERWLLGLMEGEYSDLSIDEKLDCLVALMDVVSGADSAPRLEEPPRVVPSIPRAQPHVSGGKIKKSTRNICQSSDQCFNASGSMHGLDSSMHEQSRSLRSRDYVAYSGRNDTSTGVAHQPQVVLLGSDRRYNNYWLFLGPCRADDPGHRRVYFESSEDGHWEVIDSPQELLSLLASLDSRGTREAYLLASMKKRQTCLFEAMKKHYENRDAVQPAMPSDTSHSETSSGDGASPKLSSGDGASPTSDIDNASVPTNPAENMINASSAIAIEVGRRGDEKILKWERSQTFDKWIWTSFYSCLTAVKCGKKSFKESLVRCESCHDLYWRDEKHCRICHSTFEVSFDLEERYAIHVATCRDPEDAYDVPNHKVLPSQLQALKAAIHAIEAHMPEAAFAGLWMKSSHKLWVKRLRRTSSLAELLQVLVDFVGAMDEDWLYKSSSSVSFCSYLDDIVIYFQTMPQTTSAVALWVVKLDALITPYLERADSDRALGEENASMR</sequence>
<feature type="compositionally biased region" description="Polar residues" evidence="5">
    <location>
        <begin position="845"/>
        <end position="860"/>
    </location>
</feature>
<feature type="compositionally biased region" description="Basic and acidic residues" evidence="5">
    <location>
        <begin position="73"/>
        <end position="86"/>
    </location>
</feature>
<keyword evidence="8" id="KW-1185">Reference proteome</keyword>
<keyword evidence="3 4" id="KW-0371">Homeobox</keyword>
<organism evidence="7">
    <name type="scientific">Oryza meridionalis</name>
    <dbReference type="NCBI Taxonomy" id="40149"/>
    <lineage>
        <taxon>Eukaryota</taxon>
        <taxon>Viridiplantae</taxon>
        <taxon>Streptophyta</taxon>
        <taxon>Embryophyta</taxon>
        <taxon>Tracheophyta</taxon>
        <taxon>Spermatophyta</taxon>
        <taxon>Magnoliopsida</taxon>
        <taxon>Liliopsida</taxon>
        <taxon>Poales</taxon>
        <taxon>Poaceae</taxon>
        <taxon>BOP clade</taxon>
        <taxon>Oryzoideae</taxon>
        <taxon>Oryzeae</taxon>
        <taxon>Oryzinae</taxon>
        <taxon>Oryza</taxon>
    </lineage>
</organism>
<dbReference type="InterPro" id="IPR001356">
    <property type="entry name" value="HD"/>
</dbReference>
<dbReference type="Pfam" id="PF15612">
    <property type="entry name" value="WHIM1"/>
    <property type="match status" value="1"/>
</dbReference>
<evidence type="ECO:0000259" key="6">
    <source>
        <dbReference type="PROSITE" id="PS50071"/>
    </source>
</evidence>
<feature type="region of interest" description="Disordered" evidence="5">
    <location>
        <begin position="641"/>
        <end position="664"/>
    </location>
</feature>
<feature type="region of interest" description="Disordered" evidence="5">
    <location>
        <begin position="814"/>
        <end position="860"/>
    </location>
</feature>
<name>A0A0E0EEF8_9ORYZ</name>
<dbReference type="eggNOG" id="ENOG502QSVY">
    <property type="taxonomic scope" value="Eukaryota"/>
</dbReference>
<feature type="domain" description="Homeobox" evidence="6">
    <location>
        <begin position="14"/>
        <end position="74"/>
    </location>
</feature>
<accession>A0A0E0EEF8</accession>
<dbReference type="PROSITE" id="PS50071">
    <property type="entry name" value="HOMEOBOX_2"/>
    <property type="match status" value="1"/>
</dbReference>
<dbReference type="SUPFAM" id="SSF46689">
    <property type="entry name" value="Homeodomain-like"/>
    <property type="match status" value="1"/>
</dbReference>
<evidence type="ECO:0000256" key="5">
    <source>
        <dbReference type="SAM" id="MobiDB-lite"/>
    </source>
</evidence>
<proteinExistence type="predicted"/>
<evidence type="ECO:0000256" key="2">
    <source>
        <dbReference type="ARBA" id="ARBA00023242"/>
    </source>
</evidence>